<dbReference type="Pfam" id="PF13087">
    <property type="entry name" value="AAA_12"/>
    <property type="match status" value="1"/>
</dbReference>
<dbReference type="CDD" id="cd18042">
    <property type="entry name" value="DEXXQc_SETX"/>
    <property type="match status" value="1"/>
</dbReference>
<keyword evidence="1" id="KW-0175">Coiled coil</keyword>
<feature type="region of interest" description="Disordered" evidence="2">
    <location>
        <begin position="842"/>
        <end position="887"/>
    </location>
</feature>
<dbReference type="OrthoDB" id="6513042at2759"/>
<dbReference type="Proteomes" id="UP000261540">
    <property type="component" value="Unplaced"/>
</dbReference>
<feature type="domain" description="AAA+ ATPase" evidence="3">
    <location>
        <begin position="1707"/>
        <end position="1994"/>
    </location>
</feature>
<dbReference type="GeneTree" id="ENSGT00940000160918"/>
<dbReference type="InterPro" id="IPR024481">
    <property type="entry name" value="Helicase_Sen1_N"/>
</dbReference>
<protein>
    <submittedName>
        <fullName evidence="4">Senataxin</fullName>
    </submittedName>
</protein>
<evidence type="ECO:0000313" key="5">
    <source>
        <dbReference type="Proteomes" id="UP000261540"/>
    </source>
</evidence>
<dbReference type="InterPro" id="IPR041677">
    <property type="entry name" value="DNA2/NAM7_AAA_11"/>
</dbReference>
<dbReference type="GO" id="GO:0004386">
    <property type="term" value="F:helicase activity"/>
    <property type="evidence" value="ECO:0007669"/>
    <property type="project" value="InterPro"/>
</dbReference>
<dbReference type="InterPro" id="IPR027417">
    <property type="entry name" value="P-loop_NTPase"/>
</dbReference>
<feature type="compositionally biased region" description="Polar residues" evidence="2">
    <location>
        <begin position="847"/>
        <end position="867"/>
    </location>
</feature>
<evidence type="ECO:0000256" key="1">
    <source>
        <dbReference type="SAM" id="Coils"/>
    </source>
</evidence>
<dbReference type="InterPro" id="IPR041679">
    <property type="entry name" value="DNA2/NAM7-like_C"/>
</dbReference>
<name>A0A3B3QYC4_9TELE</name>
<dbReference type="Gene3D" id="3.40.50.300">
    <property type="entry name" value="P-loop containing nucleotide triphosphate hydrolases"/>
    <property type="match status" value="2"/>
</dbReference>
<dbReference type="InterPro" id="IPR047187">
    <property type="entry name" value="SF1_C_Upf1"/>
</dbReference>
<dbReference type="SMART" id="SM00382">
    <property type="entry name" value="AAA"/>
    <property type="match status" value="1"/>
</dbReference>
<dbReference type="InterPro" id="IPR045055">
    <property type="entry name" value="DNA2/NAM7-like"/>
</dbReference>
<dbReference type="Pfam" id="PF13086">
    <property type="entry name" value="AAA_11"/>
    <property type="match status" value="1"/>
</dbReference>
<feature type="region of interest" description="Disordered" evidence="2">
    <location>
        <begin position="2231"/>
        <end position="2384"/>
    </location>
</feature>
<keyword evidence="5" id="KW-1185">Reference proteome</keyword>
<dbReference type="STRING" id="1676925.ENSPKIP00000010451"/>
<feature type="compositionally biased region" description="Low complexity" evidence="2">
    <location>
        <begin position="2318"/>
        <end position="2327"/>
    </location>
</feature>
<dbReference type="PANTHER" id="PTHR10887">
    <property type="entry name" value="DNA2/NAM7 HELICASE FAMILY"/>
    <property type="match status" value="1"/>
</dbReference>
<feature type="compositionally biased region" description="Basic and acidic residues" evidence="2">
    <location>
        <begin position="872"/>
        <end position="885"/>
    </location>
</feature>
<dbReference type="GO" id="GO:0001147">
    <property type="term" value="F:transcription termination site sequence-specific DNA binding"/>
    <property type="evidence" value="ECO:0007669"/>
    <property type="project" value="TreeGrafter"/>
</dbReference>
<dbReference type="FunFam" id="3.40.50.300:FF:000810">
    <property type="entry name" value="probable helicase senataxin"/>
    <property type="match status" value="1"/>
</dbReference>
<organism evidence="4 5">
    <name type="scientific">Paramormyrops kingsleyae</name>
    <dbReference type="NCBI Taxonomy" id="1676925"/>
    <lineage>
        <taxon>Eukaryota</taxon>
        <taxon>Metazoa</taxon>
        <taxon>Chordata</taxon>
        <taxon>Craniata</taxon>
        <taxon>Vertebrata</taxon>
        <taxon>Euteleostomi</taxon>
        <taxon>Actinopterygii</taxon>
        <taxon>Neopterygii</taxon>
        <taxon>Teleostei</taxon>
        <taxon>Osteoglossocephala</taxon>
        <taxon>Osteoglossomorpha</taxon>
        <taxon>Osteoglossiformes</taxon>
        <taxon>Mormyridae</taxon>
        <taxon>Paramormyrops</taxon>
    </lineage>
</organism>
<feature type="compositionally biased region" description="Polar residues" evidence="2">
    <location>
        <begin position="2272"/>
        <end position="2281"/>
    </location>
</feature>
<dbReference type="SUPFAM" id="SSF52540">
    <property type="entry name" value="P-loop containing nucleoside triphosphate hydrolases"/>
    <property type="match status" value="1"/>
</dbReference>
<feature type="coiled-coil region" evidence="1">
    <location>
        <begin position="2093"/>
        <end position="2120"/>
    </location>
</feature>
<accession>A0A3B3QYC4</accession>
<dbReference type="GO" id="GO:0006369">
    <property type="term" value="P:termination of RNA polymerase II transcription"/>
    <property type="evidence" value="ECO:0007669"/>
    <property type="project" value="TreeGrafter"/>
</dbReference>
<dbReference type="Ensembl" id="ENSPKIT00000034584.1">
    <property type="protein sequence ID" value="ENSPKIP00000010451.1"/>
    <property type="gene ID" value="ENSPKIG00000025162.1"/>
</dbReference>
<sequence length="2384" mass="267693">MMSTCRWCTPVTLGVNELLQKYGSRLLTADDERAVNEDLCFCLECVVEYHRAKAELPLLHATLQELEVSRLSARFSQACAEELEDDDLFIVEEDQEIHVPKITGAEFENLLRVPITEMLKYPYLLEHQQLTEKFVEALCKMEKLNPFQVFEKFPGIYLLLVYPNEQVRRWAIRAAKSLGKVDRDDFYELKETFLLMFHVLDLDLFQNSDIYISCTSENEKNVLLSPHLFDAKNYKDYWLGICMLLTQLDGQAMDSLVLAPTKQTEIIKCILTTMEKNVEDETMDPFWPALQCFMVILHCLGSRIWGQLIEPTAAFQAITGSPSYTAEINKIRRKSLMPRVKVEMESDDMTCSQMIYDCNETKKVTSPRKSTCGESSSLIFEEMHWLVNVLQHDFGLDMRVHDSTFLWFIPFVKSVMDLDDLSIVYIEEVINYLCGEIKDPINGQVQTCDKVTEVFTFILVRIIEFHLSRSRMNVLYYPSPKWVEVMVKCATLPSTAFSLISDSGSYSLSSTSLSRSSPVKIAVPQACMHTIRCLLREGGKLTSHSKVMHFLDLLNKQIRDAPQKQWKLTDGEAIELQGCLKQLVKVMKEKHSAPPAVLTDCIENMYPEMTPVDSSDSHRFTEDCPQAVKGEPVWDNERYGRMDASPNNDVNVKAVQKDGIVVKKEALVPEHDHAATSTKFKGLQSSKLLDPNKLQAIKSKLGRSFPKLKVIATKFNLKDLEGMSSEHQPGLNRTAEEHPNIAGNEEHLESSGSVISDYTAHSDNLPLSVVKSHLKKTEKVKHLSTVSIHEADRDHNEKDVSANEGDVYGLKSGTEVSKPLRRIKQKVNKTLENAQNDVIVISDSEPTENSDISLHSNKGTGNESGKANNLKVKTESHDADAERSPGDIYGGDLNECDSQLFEFESQDHVYSEWSHCPVYTSESAQETKKEKTVSKSPGVMASSSTCEYDTDPVSDESIENTVSLLEDQLKKQKISSKPKGSIGTDTVFRSAKDLPVNCTGKRVPLIKKRIMQPHKNENASGSSSAATGMPAIVPPKKVRKPVESVSTVEKLGLKKKERVAPDLSQRSSECVGKLRKHGQEVRVEPGLHTRRTRKSKMMNPQKMSARCPKKFLASQDMQFFRQSRAKRSSVPGSGATDHTIEQTRAACSKGDHIVESNADEKDDELRGTSLTGSAAGIKGGERKVGQRQEERTLKLSPSELNLTENNKPSSSVTQYNNNWIQKPDLSRCSLQHKEGVDHMTGSTFEDKPSGVDIASDDGDLEDVCLTQNQALDMELCSQMEEDVFFTQRDPIDMDIEPESQMNTGPSFHNDQQGDKFVLEGTAQVEPVAPKVLAGQTDNNDHVFLKPGMSPSLLKKAKPSTTKIYAPSSRNATLAEEMEKMTKLPGAARRPLSAPRTNIPPSEFKRPLPPKRHVSFKPLSTPSSATGALPHAPTYKTYQRPEAPVVGAVPYSEAGTRLDQAILTGDVLKWTYDMFTNYDSFGIPFSLRQLKEVSPSYRCYDEYFRTFYPLLLNNTFEELVSEWTKKVNSGTRVSQNLKFTGIDYNNRMASATFKAFLSDHDVKHQRYPKEDDFVILWLPPHRGAYLDEELDLTEEVAHFGCVSRCNLLTGGKVPDLNLTVQTYGNVASVNNQPVRCELVGSLVTAIRQFKALCLLKTSSMKRPLLAPHVEYFRAQLDRIPSLSLPGSNSEQIKAISSGISIVKRPEKTPKICLIHGPPGTGKSQTIVRLLQKLFSEGLTNVSPVGSKARKLRVLLCAPSNAAIDSLMKKVIVEFKDSCRDIHSPLGNCGDINLVRVGNERSISKNLMLFSLDSQTRNRIQKAQHSADVDIQRCKEQLDQRIDSLSRRLVMETKNRAMFDQLMDQKGKLLKEREQLSRSLREARIRKQETQTKVLQDAHIICCTLSTSGGSVLESAFRRLGHEPFGCVIVDEAGQATELETLIPMVYRCPALILVGDPEQLPPTVVSQTAKEKKYDQSMMARLCRCLHHIVRENPRISSPVIFLNWQYRMHPDICEFPSKYIYNKALKTDGETAQKRCAVSWPFQPYRLFDVKDGSEIKENGSFCNAKEVKLVLILIKLFIEKQVGRLGVITPYSAQKNRIKDSLERELAKEDNRHLQVEVDTVDGFQGREMDCIIVSCVRASSEHGSIGFLDNRQRLNVTITRAKYSLFILGHLRTLKEHKDWGALIDDAGKRGTIIQTCEKNFEKDAMQIFKPDSGLTRTPRLPLQCRVGRAEEAGPRVHVENSQKPPTPSGDRPARVSTHRRSDPLLTTYRGPSSPTTGRPQDPRLARLIEPSPEAPPPQPERGELAPRRRVELWRSSSFSGQSSSHQEPPGHRHRYPSHGYQSVGTSGRLPRPGHGAATPQNLKRASETQRTSASFAKKGRR</sequence>
<dbReference type="CDD" id="cd18808">
    <property type="entry name" value="SF1_C_Upf1"/>
    <property type="match status" value="1"/>
</dbReference>
<feature type="region of interest" description="Disordered" evidence="2">
    <location>
        <begin position="1382"/>
        <end position="1411"/>
    </location>
</feature>
<dbReference type="PANTHER" id="PTHR10887:SF495">
    <property type="entry name" value="HELICASE SENATAXIN ISOFORM X1-RELATED"/>
    <property type="match status" value="1"/>
</dbReference>
<evidence type="ECO:0000256" key="2">
    <source>
        <dbReference type="SAM" id="MobiDB-lite"/>
    </source>
</evidence>
<dbReference type="Pfam" id="PF12726">
    <property type="entry name" value="SEN1_N"/>
    <property type="match status" value="1"/>
</dbReference>
<dbReference type="InterPro" id="IPR003593">
    <property type="entry name" value="AAA+_ATPase"/>
</dbReference>
<feature type="compositionally biased region" description="Polar residues" evidence="2">
    <location>
        <begin position="2361"/>
        <end position="2377"/>
    </location>
</feature>
<feature type="compositionally biased region" description="Basic and acidic residues" evidence="2">
    <location>
        <begin position="2231"/>
        <end position="2243"/>
    </location>
</feature>
<feature type="compositionally biased region" description="Basic and acidic residues" evidence="2">
    <location>
        <begin position="1179"/>
        <end position="1190"/>
    </location>
</feature>
<feature type="compositionally biased region" description="Basic and acidic residues" evidence="2">
    <location>
        <begin position="2303"/>
        <end position="2315"/>
    </location>
</feature>
<feature type="region of interest" description="Disordered" evidence="2">
    <location>
        <begin position="929"/>
        <end position="954"/>
    </location>
</feature>
<reference evidence="4" key="1">
    <citation type="submission" date="2025-05" db="UniProtKB">
        <authorList>
            <consortium name="Ensembl"/>
        </authorList>
    </citation>
    <scope>IDENTIFICATION</scope>
</reference>
<proteinExistence type="predicted"/>
<feature type="coiled-coil region" evidence="1">
    <location>
        <begin position="1833"/>
        <end position="1891"/>
    </location>
</feature>
<evidence type="ECO:0000259" key="3">
    <source>
        <dbReference type="SMART" id="SM00382"/>
    </source>
</evidence>
<evidence type="ECO:0000313" key="4">
    <source>
        <dbReference type="Ensembl" id="ENSPKIP00000010451.1"/>
    </source>
</evidence>
<dbReference type="Ensembl" id="ENSPKIT00000034573.1">
    <property type="protein sequence ID" value="ENSPKIP00000010441.1"/>
    <property type="gene ID" value="ENSPKIG00000025162.1"/>
</dbReference>
<feature type="region of interest" description="Disordered" evidence="2">
    <location>
        <begin position="1147"/>
        <end position="1190"/>
    </location>
</feature>
<dbReference type="GO" id="GO:0016604">
    <property type="term" value="C:nuclear body"/>
    <property type="evidence" value="ECO:0007669"/>
    <property type="project" value="TreeGrafter"/>
</dbReference>